<evidence type="ECO:0000256" key="2">
    <source>
        <dbReference type="SAM" id="SignalP"/>
    </source>
</evidence>
<feature type="region of interest" description="Disordered" evidence="1">
    <location>
        <begin position="82"/>
        <end position="101"/>
    </location>
</feature>
<protein>
    <recommendedName>
        <fullName evidence="5">Secreted protein</fullName>
    </recommendedName>
</protein>
<evidence type="ECO:0000256" key="1">
    <source>
        <dbReference type="SAM" id="MobiDB-lite"/>
    </source>
</evidence>
<keyword evidence="2" id="KW-0732">Signal</keyword>
<dbReference type="PANTHER" id="PTHR35605">
    <property type="entry name" value="ECP2 EFFECTOR PROTEIN DOMAIN-CONTAINING PROTEIN-RELATED"/>
    <property type="match status" value="1"/>
</dbReference>
<feature type="signal peptide" evidence="2">
    <location>
        <begin position="1"/>
        <end position="19"/>
    </location>
</feature>
<name>A0ABR4EUF3_9PEZI</name>
<dbReference type="Proteomes" id="UP001600888">
    <property type="component" value="Unassembled WGS sequence"/>
</dbReference>
<organism evidence="3 4">
    <name type="scientific">Diaporthe vaccinii</name>
    <dbReference type="NCBI Taxonomy" id="105482"/>
    <lineage>
        <taxon>Eukaryota</taxon>
        <taxon>Fungi</taxon>
        <taxon>Dikarya</taxon>
        <taxon>Ascomycota</taxon>
        <taxon>Pezizomycotina</taxon>
        <taxon>Sordariomycetes</taxon>
        <taxon>Sordariomycetidae</taxon>
        <taxon>Diaporthales</taxon>
        <taxon>Diaporthaceae</taxon>
        <taxon>Diaporthe</taxon>
        <taxon>Diaporthe eres species complex</taxon>
    </lineage>
</organism>
<reference evidence="3 4" key="1">
    <citation type="submission" date="2024-03" db="EMBL/GenBank/DDBJ databases">
        <title>A high-quality draft genome sequence of Diaporthe vaccinii, a causative agent of upright dieback and viscid rot disease in cranberry plants.</title>
        <authorList>
            <person name="Sarrasin M."/>
            <person name="Lang B.F."/>
            <person name="Burger G."/>
        </authorList>
    </citation>
    <scope>NUCLEOTIDE SEQUENCE [LARGE SCALE GENOMIC DNA]</scope>
    <source>
        <strain evidence="3 4">IS7</strain>
    </source>
</reference>
<comment type="caution">
    <text evidence="3">The sequence shown here is derived from an EMBL/GenBank/DDBJ whole genome shotgun (WGS) entry which is preliminary data.</text>
</comment>
<gene>
    <name evidence="3" type="ORF">FJTKL_07306</name>
</gene>
<evidence type="ECO:0008006" key="5">
    <source>
        <dbReference type="Google" id="ProtNLM"/>
    </source>
</evidence>
<evidence type="ECO:0000313" key="3">
    <source>
        <dbReference type="EMBL" id="KAL2286069.1"/>
    </source>
</evidence>
<dbReference type="PANTHER" id="PTHR35605:SF1">
    <property type="entry name" value="ECP2 EFFECTOR PROTEIN DOMAIN-CONTAINING PROTEIN-RELATED"/>
    <property type="match status" value="1"/>
</dbReference>
<evidence type="ECO:0000313" key="4">
    <source>
        <dbReference type="Proteomes" id="UP001600888"/>
    </source>
</evidence>
<feature type="chain" id="PRO_5045202162" description="Secreted protein" evidence="2">
    <location>
        <begin position="20"/>
        <end position="216"/>
    </location>
</feature>
<feature type="compositionally biased region" description="Polar residues" evidence="1">
    <location>
        <begin position="88"/>
        <end position="99"/>
    </location>
</feature>
<accession>A0ABR4EUF3</accession>
<keyword evidence="4" id="KW-1185">Reference proteome</keyword>
<proteinExistence type="predicted"/>
<dbReference type="EMBL" id="JBAWTH010000026">
    <property type="protein sequence ID" value="KAL2286069.1"/>
    <property type="molecule type" value="Genomic_DNA"/>
</dbReference>
<sequence>MKYMMPLLLALMGTMLSNAAPVSDNLDDALANYTIADLEWIVPISPDRNDTVIGTIQDVANHLAIVDPEGFAAVNESINEAVNAPSPGRSSVSYTSSDSPGEYDPTDYSCNPFHDFVSGLRIKYGVEYLRKVKGTPGQGPGPSSCGRVSCSYDAAIFWCNDNSEGLVLDSFGRIADGAQDLITDCCFIQDDGSYGVFNGVQRFGGNWNVVVQKTSC</sequence>